<dbReference type="InterPro" id="IPR037721">
    <property type="entry name" value="Ferlin"/>
</dbReference>
<sequence length="122" mass="13301">SPGHQSNVVSEPPEVHSLLHLAQLPLADPQGPGADATAAHAGPLPLLNPWLPGQEDAGGLTRCRPDTTFLWFLSPLKAIRYLVCNRYKWLIIKIVLALLLLIMLGLFLYSMPGYLVKKLLGA</sequence>
<keyword evidence="3" id="KW-0677">Repeat</keyword>
<proteinExistence type="predicted"/>
<organism evidence="8 10">
    <name type="scientific">Lates japonicus</name>
    <name type="common">Japanese lates</name>
    <dbReference type="NCBI Taxonomy" id="270547"/>
    <lineage>
        <taxon>Eukaryota</taxon>
        <taxon>Metazoa</taxon>
        <taxon>Chordata</taxon>
        <taxon>Craniata</taxon>
        <taxon>Vertebrata</taxon>
        <taxon>Euteleostomi</taxon>
        <taxon>Actinopterygii</taxon>
        <taxon>Neopterygii</taxon>
        <taxon>Teleostei</taxon>
        <taxon>Neoteleostei</taxon>
        <taxon>Acanthomorphata</taxon>
        <taxon>Carangaria</taxon>
        <taxon>Carangaria incertae sedis</taxon>
        <taxon>Centropomidae</taxon>
        <taxon>Lates</taxon>
    </lineage>
</organism>
<keyword evidence="2 6" id="KW-0812">Transmembrane</keyword>
<dbReference type="Pfam" id="PF16165">
    <property type="entry name" value="Ferlin_C"/>
    <property type="match status" value="1"/>
</dbReference>
<evidence type="ECO:0000256" key="1">
    <source>
        <dbReference type="ARBA" id="ARBA00004370"/>
    </source>
</evidence>
<evidence type="ECO:0000259" key="7">
    <source>
        <dbReference type="Pfam" id="PF16165"/>
    </source>
</evidence>
<dbReference type="InterPro" id="IPR032362">
    <property type="entry name" value="Ferlin_C"/>
</dbReference>
<feature type="non-terminal residue" evidence="8">
    <location>
        <position position="1"/>
    </location>
</feature>
<dbReference type="GO" id="GO:0035612">
    <property type="term" value="F:AP-2 adaptor complex binding"/>
    <property type="evidence" value="ECO:0007669"/>
    <property type="project" value="TreeGrafter"/>
</dbReference>
<dbReference type="AlphaFoldDB" id="A0AAD3NHD8"/>
<protein>
    <submittedName>
        <fullName evidence="8">Otoferlin isoform X2</fullName>
    </submittedName>
</protein>
<evidence type="ECO:0000313" key="8">
    <source>
        <dbReference type="EMBL" id="GLD71194.1"/>
    </source>
</evidence>
<evidence type="ECO:0000256" key="6">
    <source>
        <dbReference type="SAM" id="Phobius"/>
    </source>
</evidence>
<dbReference type="GO" id="GO:0007009">
    <property type="term" value="P:plasma membrane organization"/>
    <property type="evidence" value="ECO:0007669"/>
    <property type="project" value="TreeGrafter"/>
</dbReference>
<evidence type="ECO:0000256" key="5">
    <source>
        <dbReference type="ARBA" id="ARBA00023136"/>
    </source>
</evidence>
<dbReference type="EMBL" id="BRZM01000541">
    <property type="protein sequence ID" value="GLD71198.1"/>
    <property type="molecule type" value="Genomic_DNA"/>
</dbReference>
<dbReference type="PANTHER" id="PTHR12546">
    <property type="entry name" value="FER-1-LIKE"/>
    <property type="match status" value="1"/>
</dbReference>
<name>A0AAD3NHD8_LATJO</name>
<keyword evidence="10" id="KW-1185">Reference proteome</keyword>
<evidence type="ECO:0000313" key="10">
    <source>
        <dbReference type="Proteomes" id="UP001279410"/>
    </source>
</evidence>
<dbReference type="EMBL" id="BRZM01000540">
    <property type="protein sequence ID" value="GLD71194.1"/>
    <property type="molecule type" value="Genomic_DNA"/>
</dbReference>
<evidence type="ECO:0000256" key="3">
    <source>
        <dbReference type="ARBA" id="ARBA00022737"/>
    </source>
</evidence>
<comment type="caution">
    <text evidence="8">The sequence shown here is derived from an EMBL/GenBank/DDBJ whole genome shotgun (WGS) entry which is preliminary data.</text>
</comment>
<gene>
    <name evidence="8" type="ORF">AKAME5_002251500</name>
    <name evidence="9" type="ORF">AKAME5_002251900</name>
</gene>
<feature type="transmembrane region" description="Helical" evidence="6">
    <location>
        <begin position="90"/>
        <end position="111"/>
    </location>
</feature>
<evidence type="ECO:0000256" key="2">
    <source>
        <dbReference type="ARBA" id="ARBA00022692"/>
    </source>
</evidence>
<keyword evidence="5 6" id="KW-0472">Membrane</keyword>
<feature type="domain" description="Ferlin C-terminal" evidence="7">
    <location>
        <begin position="63"/>
        <end position="119"/>
    </location>
</feature>
<evidence type="ECO:0000256" key="4">
    <source>
        <dbReference type="ARBA" id="ARBA00022989"/>
    </source>
</evidence>
<dbReference type="GO" id="GO:0048787">
    <property type="term" value="C:presynaptic active zone membrane"/>
    <property type="evidence" value="ECO:0007669"/>
    <property type="project" value="TreeGrafter"/>
</dbReference>
<keyword evidence="4 6" id="KW-1133">Transmembrane helix</keyword>
<evidence type="ECO:0000313" key="9">
    <source>
        <dbReference type="EMBL" id="GLD71198.1"/>
    </source>
</evidence>
<dbReference type="GO" id="GO:0016082">
    <property type="term" value="P:synaptic vesicle priming"/>
    <property type="evidence" value="ECO:0007669"/>
    <property type="project" value="TreeGrafter"/>
</dbReference>
<dbReference type="GO" id="GO:0030672">
    <property type="term" value="C:synaptic vesicle membrane"/>
    <property type="evidence" value="ECO:0007669"/>
    <property type="project" value="TreeGrafter"/>
</dbReference>
<dbReference type="PANTHER" id="PTHR12546:SF32">
    <property type="entry name" value="OTOFERLIN"/>
    <property type="match status" value="1"/>
</dbReference>
<dbReference type="GO" id="GO:0005509">
    <property type="term" value="F:calcium ion binding"/>
    <property type="evidence" value="ECO:0007669"/>
    <property type="project" value="TreeGrafter"/>
</dbReference>
<reference evidence="8" key="1">
    <citation type="submission" date="2022-08" db="EMBL/GenBank/DDBJ databases">
        <title>Genome sequencing of akame (Lates japonicus).</title>
        <authorList>
            <person name="Hashiguchi Y."/>
            <person name="Takahashi H."/>
        </authorList>
    </citation>
    <scope>NUCLEOTIDE SEQUENCE</scope>
    <source>
        <strain evidence="8">Kochi</strain>
    </source>
</reference>
<dbReference type="Proteomes" id="UP001279410">
    <property type="component" value="Unassembled WGS sequence"/>
</dbReference>
<accession>A0AAD3NHD8</accession>
<comment type="subcellular location">
    <subcellularLocation>
        <location evidence="1">Membrane</location>
    </subcellularLocation>
</comment>